<dbReference type="KEGG" id="kbs:EPA93_23100"/>
<evidence type="ECO:0000313" key="1">
    <source>
        <dbReference type="EMBL" id="QBD78711.1"/>
    </source>
</evidence>
<protein>
    <submittedName>
        <fullName evidence="1">Uncharacterized protein</fullName>
    </submittedName>
</protein>
<dbReference type="Proteomes" id="UP000290365">
    <property type="component" value="Chromosome"/>
</dbReference>
<reference evidence="1 2" key="1">
    <citation type="submission" date="2019-01" db="EMBL/GenBank/DDBJ databases">
        <title>Ktedonosporobacter rubrisoli SCAWS-G2.</title>
        <authorList>
            <person name="Huang Y."/>
            <person name="Yan B."/>
        </authorList>
    </citation>
    <scope>NUCLEOTIDE SEQUENCE [LARGE SCALE GENOMIC DNA]</scope>
    <source>
        <strain evidence="1 2">SCAWS-G2</strain>
    </source>
</reference>
<dbReference type="AlphaFoldDB" id="A0A4V0YZ72"/>
<dbReference type="RefSeq" id="WP_129889764.1">
    <property type="nucleotide sequence ID" value="NZ_CP035758.1"/>
</dbReference>
<evidence type="ECO:0000313" key="2">
    <source>
        <dbReference type="Proteomes" id="UP000290365"/>
    </source>
</evidence>
<organism evidence="1 2">
    <name type="scientific">Ktedonosporobacter rubrisoli</name>
    <dbReference type="NCBI Taxonomy" id="2509675"/>
    <lineage>
        <taxon>Bacteria</taxon>
        <taxon>Bacillati</taxon>
        <taxon>Chloroflexota</taxon>
        <taxon>Ktedonobacteria</taxon>
        <taxon>Ktedonobacterales</taxon>
        <taxon>Ktedonosporobacteraceae</taxon>
        <taxon>Ktedonosporobacter</taxon>
    </lineage>
</organism>
<proteinExistence type="predicted"/>
<keyword evidence="2" id="KW-1185">Reference proteome</keyword>
<dbReference type="EMBL" id="CP035758">
    <property type="protein sequence ID" value="QBD78711.1"/>
    <property type="molecule type" value="Genomic_DNA"/>
</dbReference>
<name>A0A4V0YZ72_KTERU</name>
<gene>
    <name evidence="1" type="ORF">EPA93_23100</name>
</gene>
<sequence>MQEPQTTTISNAYYDLVSVLYHALESAQTSNSYLRDAQQSGQQELVQFFRDVQQDYNKHANRAKQLLEQVGPRIH</sequence>
<accession>A0A4V0YZ72</accession>
<dbReference type="OrthoDB" id="165979at2"/>